<dbReference type="EMBL" id="CAJVQC010017040">
    <property type="protein sequence ID" value="CAG8681756.1"/>
    <property type="molecule type" value="Genomic_DNA"/>
</dbReference>
<organism evidence="1 2">
    <name type="scientific">Racocetra persica</name>
    <dbReference type="NCBI Taxonomy" id="160502"/>
    <lineage>
        <taxon>Eukaryota</taxon>
        <taxon>Fungi</taxon>
        <taxon>Fungi incertae sedis</taxon>
        <taxon>Mucoromycota</taxon>
        <taxon>Glomeromycotina</taxon>
        <taxon>Glomeromycetes</taxon>
        <taxon>Diversisporales</taxon>
        <taxon>Gigasporaceae</taxon>
        <taxon>Racocetra</taxon>
    </lineage>
</organism>
<sequence length="274" mass="31849">MALAFFIALIVLLTEFMLWFGYSQIASMAYVVYLNIFQKEKLANQSKIRRSILTVRQELARTSPQDEFANWARLKRKLDKKVNELERITASFGYLKTSFEIKFTTFLWVASNGVQIIVMFYYFSTPVFYLPPGWFSPITWIFSLPYAPSGSVSVFFWFLICRKMTKKIVVTYKDSVPLYYYYAPDSVKRLVTIVLQWCNVKVQMYSPIVVVWIKTMLQWCFANIRTHSPIVIARMKSQVQKIYDFILEVKKSSQSSAVNEQSKSSVVDATSGAN</sequence>
<dbReference type="Proteomes" id="UP000789920">
    <property type="component" value="Unassembled WGS sequence"/>
</dbReference>
<accession>A0ACA9P131</accession>
<reference evidence="1" key="1">
    <citation type="submission" date="2021-06" db="EMBL/GenBank/DDBJ databases">
        <authorList>
            <person name="Kallberg Y."/>
            <person name="Tangrot J."/>
            <person name="Rosling A."/>
        </authorList>
    </citation>
    <scope>NUCLEOTIDE SEQUENCE</scope>
    <source>
        <strain evidence="1">MA461A</strain>
    </source>
</reference>
<evidence type="ECO:0000313" key="1">
    <source>
        <dbReference type="EMBL" id="CAG8681756.1"/>
    </source>
</evidence>
<protein>
    <submittedName>
        <fullName evidence="1">20697_t:CDS:1</fullName>
    </submittedName>
</protein>
<proteinExistence type="predicted"/>
<keyword evidence="2" id="KW-1185">Reference proteome</keyword>
<gene>
    <name evidence="1" type="ORF">RPERSI_LOCUS9148</name>
</gene>
<comment type="caution">
    <text evidence="1">The sequence shown here is derived from an EMBL/GenBank/DDBJ whole genome shotgun (WGS) entry which is preliminary data.</text>
</comment>
<evidence type="ECO:0000313" key="2">
    <source>
        <dbReference type="Proteomes" id="UP000789920"/>
    </source>
</evidence>
<name>A0ACA9P131_9GLOM</name>